<dbReference type="Proteomes" id="UP001390339">
    <property type="component" value="Unassembled WGS sequence"/>
</dbReference>
<proteinExistence type="predicted"/>
<protein>
    <submittedName>
        <fullName evidence="1">Uncharacterized protein</fullName>
    </submittedName>
</protein>
<organism evidence="1 2">
    <name type="scientific">Apiospora arundinis</name>
    <dbReference type="NCBI Taxonomy" id="335852"/>
    <lineage>
        <taxon>Eukaryota</taxon>
        <taxon>Fungi</taxon>
        <taxon>Dikarya</taxon>
        <taxon>Ascomycota</taxon>
        <taxon>Pezizomycotina</taxon>
        <taxon>Sordariomycetes</taxon>
        <taxon>Xylariomycetidae</taxon>
        <taxon>Amphisphaeriales</taxon>
        <taxon>Apiosporaceae</taxon>
        <taxon>Apiospora</taxon>
    </lineage>
</organism>
<dbReference type="EMBL" id="JAPCWZ010000007">
    <property type="protein sequence ID" value="KAK8855277.1"/>
    <property type="molecule type" value="Genomic_DNA"/>
</dbReference>
<dbReference type="InterPro" id="IPR046670">
    <property type="entry name" value="DUF6540"/>
</dbReference>
<keyword evidence="2" id="KW-1185">Reference proteome</keyword>
<evidence type="ECO:0000313" key="2">
    <source>
        <dbReference type="Proteomes" id="UP001390339"/>
    </source>
</evidence>
<accession>A0ABR2HYW2</accession>
<name>A0ABR2HYW2_9PEZI</name>
<dbReference type="Pfam" id="PF20174">
    <property type="entry name" value="DUF6540"/>
    <property type="match status" value="1"/>
</dbReference>
<gene>
    <name evidence="1" type="ORF">PGQ11_011189</name>
</gene>
<reference evidence="1 2" key="1">
    <citation type="journal article" date="2024" name="IMA Fungus">
        <title>Apiospora arundinis, a panoply of carbohydrate-active enzymes and secondary metabolites.</title>
        <authorList>
            <person name="Sorensen T."/>
            <person name="Petersen C."/>
            <person name="Muurmann A.T."/>
            <person name="Christiansen J.V."/>
            <person name="Brundto M.L."/>
            <person name="Overgaard C.K."/>
            <person name="Boysen A.T."/>
            <person name="Wollenberg R.D."/>
            <person name="Larsen T.O."/>
            <person name="Sorensen J.L."/>
            <person name="Nielsen K.L."/>
            <person name="Sondergaard T.E."/>
        </authorList>
    </citation>
    <scope>NUCLEOTIDE SEQUENCE [LARGE SCALE GENOMIC DNA]</scope>
    <source>
        <strain evidence="1 2">AAU 773</strain>
    </source>
</reference>
<evidence type="ECO:0000313" key="1">
    <source>
        <dbReference type="EMBL" id="KAK8855277.1"/>
    </source>
</evidence>
<comment type="caution">
    <text evidence="1">The sequence shown here is derived from an EMBL/GenBank/DDBJ whole genome shotgun (WGS) entry which is preliminary data.</text>
</comment>
<sequence>MLYNRIYLVERLGTVRNHHAIFLETQQNGSGTLIHVTGDIQNGMTLEMKETSKSPDLSASFISKSQLGLVRVEDFSRVQSICRANPPPAKQFNGPRRINPAQPLRRCQEWTSEIVKSLRAEGVLLKVCS</sequence>